<dbReference type="FunFam" id="3.40.50.300:FF:002145">
    <property type="entry name" value="ABC transporter (MsbA subfamily)"/>
    <property type="match status" value="1"/>
</dbReference>
<dbReference type="InterPro" id="IPR003439">
    <property type="entry name" value="ABC_transporter-like_ATP-bd"/>
</dbReference>
<evidence type="ECO:0000256" key="2">
    <source>
        <dbReference type="ARBA" id="ARBA00009726"/>
    </source>
</evidence>
<feature type="domain" description="ABC transporter" evidence="12">
    <location>
        <begin position="478"/>
        <end position="705"/>
    </location>
</feature>
<evidence type="ECO:0000259" key="12">
    <source>
        <dbReference type="PROSITE" id="PS50893"/>
    </source>
</evidence>
<dbReference type="SUPFAM" id="SSF90123">
    <property type="entry name" value="ABC transporter transmembrane region"/>
    <property type="match status" value="2"/>
</dbReference>
<evidence type="ECO:0000256" key="11">
    <source>
        <dbReference type="SAM" id="Phobius"/>
    </source>
</evidence>
<name>A0A5N6XSZ5_9EURO</name>
<dbReference type="Gene3D" id="1.20.1560.10">
    <property type="entry name" value="ABC transporter type 1, transmembrane domain"/>
    <property type="match status" value="2"/>
</dbReference>
<dbReference type="FunFam" id="1.20.1560.10:FF:000055">
    <property type="entry name" value="ABC multidrug transporter (Eurofung)"/>
    <property type="match status" value="1"/>
</dbReference>
<dbReference type="PROSITE" id="PS00211">
    <property type="entry name" value="ABC_TRANSPORTER_1"/>
    <property type="match status" value="2"/>
</dbReference>
<keyword evidence="6" id="KW-0547">Nucleotide-binding</keyword>
<dbReference type="Proteomes" id="UP000325558">
    <property type="component" value="Unassembled WGS sequence"/>
</dbReference>
<dbReference type="PANTHER" id="PTHR24223:SF399">
    <property type="entry name" value="ABC TRANSPORTER ATNG"/>
    <property type="match status" value="1"/>
</dbReference>
<dbReference type="InterPro" id="IPR017871">
    <property type="entry name" value="ABC_transporter-like_CS"/>
</dbReference>
<feature type="transmembrane region" description="Helical" evidence="11">
    <location>
        <begin position="257"/>
        <end position="279"/>
    </location>
</feature>
<protein>
    <submittedName>
        <fullName evidence="14">Uncharacterized protein</fullName>
    </submittedName>
</protein>
<dbReference type="InterPro" id="IPR036640">
    <property type="entry name" value="ABC1_TM_sf"/>
</dbReference>
<dbReference type="OrthoDB" id="6500128at2759"/>
<reference evidence="14" key="1">
    <citation type="submission" date="2019-04" db="EMBL/GenBank/DDBJ databases">
        <title>Friends and foes A comparative genomics study of 23 Aspergillus species from section Flavi.</title>
        <authorList>
            <consortium name="DOE Joint Genome Institute"/>
            <person name="Kjaerbolling I."/>
            <person name="Vesth T."/>
            <person name="Frisvad J.C."/>
            <person name="Nybo J.L."/>
            <person name="Theobald S."/>
            <person name="Kildgaard S."/>
            <person name="Isbrandt T."/>
            <person name="Kuo A."/>
            <person name="Sato A."/>
            <person name="Lyhne E.K."/>
            <person name="Kogle M.E."/>
            <person name="Wiebenga A."/>
            <person name="Kun R.S."/>
            <person name="Lubbers R.J."/>
            <person name="Makela M.R."/>
            <person name="Barry K."/>
            <person name="Chovatia M."/>
            <person name="Clum A."/>
            <person name="Daum C."/>
            <person name="Haridas S."/>
            <person name="He G."/>
            <person name="LaButti K."/>
            <person name="Lipzen A."/>
            <person name="Mondo S."/>
            <person name="Riley R."/>
            <person name="Salamov A."/>
            <person name="Simmons B.A."/>
            <person name="Magnuson J.K."/>
            <person name="Henrissat B."/>
            <person name="Mortensen U.H."/>
            <person name="Larsen T.O."/>
            <person name="Devries R.P."/>
            <person name="Grigoriev I.V."/>
            <person name="Machida M."/>
            <person name="Baker S.E."/>
            <person name="Andersen M.R."/>
        </authorList>
    </citation>
    <scope>NUCLEOTIDE SEQUENCE</scope>
    <source>
        <strain evidence="14">CBS 117612</strain>
    </source>
</reference>
<keyword evidence="5 11" id="KW-0812">Transmembrane</keyword>
<dbReference type="InterPro" id="IPR050173">
    <property type="entry name" value="ABC_transporter_C-like"/>
</dbReference>
<dbReference type="CDD" id="cd18580">
    <property type="entry name" value="ABC_6TM_ABCC_D2"/>
    <property type="match status" value="1"/>
</dbReference>
<accession>A0A5N6XSZ5</accession>
<feature type="domain" description="ABC transmembrane type-1" evidence="13">
    <location>
        <begin position="752"/>
        <end position="1015"/>
    </location>
</feature>
<feature type="transmembrane region" description="Helical" evidence="11">
    <location>
        <begin position="160"/>
        <end position="182"/>
    </location>
</feature>
<evidence type="ECO:0000256" key="9">
    <source>
        <dbReference type="ARBA" id="ARBA00023136"/>
    </source>
</evidence>
<dbReference type="Gene3D" id="3.40.50.300">
    <property type="entry name" value="P-loop containing nucleotide triphosphate hydrolases"/>
    <property type="match status" value="2"/>
</dbReference>
<dbReference type="Pfam" id="PF24357">
    <property type="entry name" value="TMD0_ABC"/>
    <property type="match status" value="1"/>
</dbReference>
<keyword evidence="8 11" id="KW-1133">Transmembrane helix</keyword>
<feature type="transmembrane region" description="Helical" evidence="11">
    <location>
        <begin position="771"/>
        <end position="796"/>
    </location>
</feature>
<keyword evidence="4" id="KW-1003">Cell membrane</keyword>
<gene>
    <name evidence="14" type="ORF">BDV24DRAFT_178629</name>
</gene>
<feature type="transmembrane region" description="Helical" evidence="11">
    <location>
        <begin position="31"/>
        <end position="52"/>
    </location>
</feature>
<feature type="domain" description="ABC transmembrane type-1" evidence="13">
    <location>
        <begin position="152"/>
        <end position="406"/>
    </location>
</feature>
<dbReference type="CDD" id="cd18579">
    <property type="entry name" value="ABC_6TM_ABCC_D1"/>
    <property type="match status" value="1"/>
</dbReference>
<feature type="transmembrane region" description="Helical" evidence="11">
    <location>
        <begin position="64"/>
        <end position="83"/>
    </location>
</feature>
<dbReference type="FunFam" id="1.20.1560.10:FF:000066">
    <property type="entry name" value="ABC multidrug transporter (Eurofung)"/>
    <property type="match status" value="1"/>
</dbReference>
<dbReference type="EMBL" id="ML737198">
    <property type="protein sequence ID" value="KAE8336295.1"/>
    <property type="molecule type" value="Genomic_DNA"/>
</dbReference>
<evidence type="ECO:0000256" key="1">
    <source>
        <dbReference type="ARBA" id="ARBA00004651"/>
    </source>
</evidence>
<dbReference type="InterPro" id="IPR044746">
    <property type="entry name" value="ABCC_6TM_D1"/>
</dbReference>
<dbReference type="PROSITE" id="PS50893">
    <property type="entry name" value="ABC_TRANSPORTER_2"/>
    <property type="match status" value="2"/>
</dbReference>
<evidence type="ECO:0000256" key="7">
    <source>
        <dbReference type="ARBA" id="ARBA00022840"/>
    </source>
</evidence>
<keyword evidence="7" id="KW-0067">ATP-binding</keyword>
<dbReference type="PROSITE" id="PS50929">
    <property type="entry name" value="ABC_TM1F"/>
    <property type="match status" value="2"/>
</dbReference>
<feature type="domain" description="ABC transporter" evidence="12">
    <location>
        <begin position="1053"/>
        <end position="1295"/>
    </location>
</feature>
<dbReference type="GO" id="GO:0140359">
    <property type="term" value="F:ABC-type transporter activity"/>
    <property type="evidence" value="ECO:0007669"/>
    <property type="project" value="InterPro"/>
</dbReference>
<dbReference type="InterPro" id="IPR003593">
    <property type="entry name" value="AAA+_ATPase"/>
</dbReference>
<keyword evidence="9 11" id="KW-0472">Membrane</keyword>
<evidence type="ECO:0000256" key="4">
    <source>
        <dbReference type="ARBA" id="ARBA00022475"/>
    </source>
</evidence>
<feature type="transmembrane region" description="Helical" evidence="11">
    <location>
        <begin position="723"/>
        <end position="751"/>
    </location>
</feature>
<proteinExistence type="inferred from homology"/>
<evidence type="ECO:0000256" key="5">
    <source>
        <dbReference type="ARBA" id="ARBA00022692"/>
    </source>
</evidence>
<evidence type="ECO:0000313" key="14">
    <source>
        <dbReference type="EMBL" id="KAE8336295.1"/>
    </source>
</evidence>
<sequence length="1298" mass="143559">MARCNDDIFGPSVARNCRSGFDFTLLFEQSILSLLPSVILILVFPWRLSHLLRQNVKAVQNNRLYTRLMAFAAFTALQIVLLIEWASPSVPSNRMSIPAASLRVVDALVMLTLSVVEYRRSIRPSTILNRPIFAAAVPRILQSGFAWCQPFLTFREDKNYGYGLIGATALVYMGLAFSSAMYKHQTFRMITMIRGGLISLLYDKTLKLDMERLTDSAAMTLMTTDIDSIATNWVNIHEIWASPIDVGIGVYLLQQKLGIACIAPVALALLSMLGSTQIAKMMRGRQQRWLEAVQKRVGLTSSLLTNIKELKMMSMATSLGGKIQSLRSAEIRKAKSYLRIECLMNVCANVSTLLSPVTTLLLFAFVTTSNHSEQLTSSLVYYALTIVALMSSPLAQALNALPTFLASLACFTRIQNYLLLEEKQDYRDIKSSRESLVAEPPFVSDQNPPGAQGIELCKTYMMGRVHIDSDSNGHVFAIRDGQFGYDDDPEKAVLKDICWECKPCSFTVVLGPVGSGKTTLLKALLSEVKCFKGTLSMTDLTVSYCGQDVWLQDLSLRENILGGLPFDKRLYEDVVFATGLDSVISKYPQGDGIKVGSKAVSLSGGQSQRVAVARAIYARKSLLLLDDSFSGLDTTSQSLIDNRLFGPTGLLRKVGCTVVLATHSRRYLNNADTVLILNKDGSIQHKGPPKKLRLVKRRTLASVGQSLSDDLARQRGDFAIYKYYLASIGIFNLLIYVLLNCLFVFCSRFGQVWVGFWVDAVETSPGRHSNVVYGCSYVAIMVGALIMYGSVLFFMFQVIVPRSARKLHSALIGTTIRAPYSFHAVTNPGITLNRFSQDITLVDVDLPSAAVQFFLDCFTCLGQAILICTGAKYVAAFLPGVIIATYMIQKVYLRTSRQVRFLDLEAKSPLFSQMLETYSGIVTIRAHGWERRFQEDNLALLDRSQRPYYALYCIQRWLSFVLSLLVAVIAVILVTFGTQIRNITSENAMGAALINVLNFAQTLSQLVAAYTSLETSLGAVGRIKSFTSDVKPEDDAPVALQSSQLCSRPTGKIRFNSVTASYRYRLRLAHSPSTSRPALSNVSFSVEPGMKIGICGRSGSGKSSLILALLKMLPLREGAITIDGVDISTMSCDTVRSICNTIPQSPVIFPGSIRQNLDPLLVHSDKELQAVLESLELWQIVLSRGGLDSDMDASPLSHGQKQLLCVGRSFLMNGEKRILIVDELTSSLDQATETLMLKFLEERFARHTVLAVTHRLRTVSRYDHIAVFESGKLVEWGEPGTLRDSDHGLFKSFWANSE</sequence>
<evidence type="ECO:0000256" key="8">
    <source>
        <dbReference type="ARBA" id="ARBA00022989"/>
    </source>
</evidence>
<feature type="transmembrane region" description="Helical" evidence="11">
    <location>
        <begin position="957"/>
        <end position="977"/>
    </location>
</feature>
<dbReference type="Pfam" id="PF00005">
    <property type="entry name" value="ABC_tran"/>
    <property type="match status" value="2"/>
</dbReference>
<dbReference type="SMART" id="SM00382">
    <property type="entry name" value="AAA"/>
    <property type="match status" value="2"/>
</dbReference>
<dbReference type="InterPro" id="IPR056227">
    <property type="entry name" value="TMD0_ABC"/>
</dbReference>
<keyword evidence="10" id="KW-0325">Glycoprotein</keyword>
<evidence type="ECO:0000256" key="10">
    <source>
        <dbReference type="ARBA" id="ARBA00023180"/>
    </source>
</evidence>
<dbReference type="GO" id="GO:0005524">
    <property type="term" value="F:ATP binding"/>
    <property type="evidence" value="ECO:0007669"/>
    <property type="project" value="UniProtKB-KW"/>
</dbReference>
<dbReference type="SUPFAM" id="SSF52540">
    <property type="entry name" value="P-loop containing nucleoside triphosphate hydrolases"/>
    <property type="match status" value="2"/>
</dbReference>
<keyword evidence="3" id="KW-0813">Transport</keyword>
<evidence type="ECO:0000256" key="3">
    <source>
        <dbReference type="ARBA" id="ARBA00022448"/>
    </source>
</evidence>
<evidence type="ECO:0000256" key="6">
    <source>
        <dbReference type="ARBA" id="ARBA00022741"/>
    </source>
</evidence>
<comment type="similarity">
    <text evidence="2">Belongs to the ABC transporter superfamily. ABCC family. Conjugate transporter (TC 3.A.1.208) subfamily.</text>
</comment>
<dbReference type="InterPro" id="IPR044726">
    <property type="entry name" value="ABCC_6TM_D2"/>
</dbReference>
<dbReference type="InterPro" id="IPR011527">
    <property type="entry name" value="ABC1_TM_dom"/>
</dbReference>
<dbReference type="GO" id="GO:0005886">
    <property type="term" value="C:plasma membrane"/>
    <property type="evidence" value="ECO:0007669"/>
    <property type="project" value="UniProtKB-SubCell"/>
</dbReference>
<dbReference type="GO" id="GO:0016887">
    <property type="term" value="F:ATP hydrolysis activity"/>
    <property type="evidence" value="ECO:0007669"/>
    <property type="project" value="InterPro"/>
</dbReference>
<dbReference type="PANTHER" id="PTHR24223">
    <property type="entry name" value="ATP-BINDING CASSETTE SUB-FAMILY C"/>
    <property type="match status" value="1"/>
</dbReference>
<evidence type="ECO:0000259" key="13">
    <source>
        <dbReference type="PROSITE" id="PS50929"/>
    </source>
</evidence>
<dbReference type="InterPro" id="IPR027417">
    <property type="entry name" value="P-loop_NTPase"/>
</dbReference>
<organism evidence="14">
    <name type="scientific">Aspergillus arachidicola</name>
    <dbReference type="NCBI Taxonomy" id="656916"/>
    <lineage>
        <taxon>Eukaryota</taxon>
        <taxon>Fungi</taxon>
        <taxon>Dikarya</taxon>
        <taxon>Ascomycota</taxon>
        <taxon>Pezizomycotina</taxon>
        <taxon>Eurotiomycetes</taxon>
        <taxon>Eurotiomycetidae</taxon>
        <taxon>Eurotiales</taxon>
        <taxon>Aspergillaceae</taxon>
        <taxon>Aspergillus</taxon>
        <taxon>Aspergillus subgen. Circumdati</taxon>
    </lineage>
</organism>
<dbReference type="Pfam" id="PF00664">
    <property type="entry name" value="ABC_membrane"/>
    <property type="match status" value="2"/>
</dbReference>
<comment type="subcellular location">
    <subcellularLocation>
        <location evidence="1">Cell membrane</location>
        <topology evidence="1">Multi-pass membrane protein</topology>
    </subcellularLocation>
</comment>